<name>H8KTZ7_SOLCM</name>
<feature type="transmembrane region" description="Helical" evidence="1">
    <location>
        <begin position="6"/>
        <end position="29"/>
    </location>
</feature>
<reference evidence="3" key="1">
    <citation type="submission" date="2012-02" db="EMBL/GenBank/DDBJ databases">
        <title>The complete genome of Solitalea canadensis DSM 3403.</title>
        <authorList>
            <consortium name="US DOE Joint Genome Institute (JGI-PGF)"/>
            <person name="Lucas S."/>
            <person name="Copeland A."/>
            <person name="Lapidus A."/>
            <person name="Glavina del Rio T."/>
            <person name="Dalin E."/>
            <person name="Tice H."/>
            <person name="Bruce D."/>
            <person name="Goodwin L."/>
            <person name="Pitluck S."/>
            <person name="Peters L."/>
            <person name="Ovchinnikova G."/>
            <person name="Lu M."/>
            <person name="Kyrpides N."/>
            <person name="Mavromatis K."/>
            <person name="Ivanova N."/>
            <person name="Brettin T."/>
            <person name="Detter J.C."/>
            <person name="Han C."/>
            <person name="Larimer F."/>
            <person name="Land M."/>
            <person name="Hauser L."/>
            <person name="Markowitz V."/>
            <person name="Cheng J.-F."/>
            <person name="Hugenholtz P."/>
            <person name="Woyke T."/>
            <person name="Wu D."/>
            <person name="Spring S."/>
            <person name="Schroeder M."/>
            <person name="Kopitz M."/>
            <person name="Brambilla E."/>
            <person name="Klenk H.-P."/>
            <person name="Eisen J.A."/>
        </authorList>
    </citation>
    <scope>NUCLEOTIDE SEQUENCE</scope>
    <source>
        <strain evidence="3">DSM 3403</strain>
    </source>
</reference>
<evidence type="ECO:0000256" key="1">
    <source>
        <dbReference type="SAM" id="Phobius"/>
    </source>
</evidence>
<evidence type="ECO:0000259" key="2">
    <source>
        <dbReference type="Pfam" id="PF13115"/>
    </source>
</evidence>
<keyword evidence="1" id="KW-1133">Transmembrane helix</keyword>
<dbReference type="HOGENOM" id="CLU_082123_0_0_10"/>
<dbReference type="eggNOG" id="ENOG502Z871">
    <property type="taxonomic scope" value="Bacteria"/>
</dbReference>
<sequence length="295" mass="32704">MDIYCILFIMNTLYITKYTLIAITFIFSLTQMSCSKSSDEAIVPDNQLPELSVIGQATLATEGIKAEILAENEFKQGYNVFYIKLTDLQTNKTIEKANISVNPMMSMKMDNGMIHKHSSPSIQPKSDNTTQGLVKGAFFFTMASTATGDWVIEVNATVANKQYQLTIPVTVSNNKYGEVIYKRTNTLKLADGSRIILSYMEPVKPKVGTNDLQLAIHTTNDMMTFSEAADFTVEMVTEMPSMGHGSPNNVNPVAISSGLYKGKVNFTMPGDWKLHFKLLKNGVAIAEDVPVELYF</sequence>
<evidence type="ECO:0000313" key="3">
    <source>
        <dbReference type="EMBL" id="AFD06847.1"/>
    </source>
</evidence>
<dbReference type="Proteomes" id="UP000007590">
    <property type="component" value="Chromosome"/>
</dbReference>
<dbReference type="STRING" id="929556.Solca_1783"/>
<dbReference type="Pfam" id="PF13115">
    <property type="entry name" value="YtkA"/>
    <property type="match status" value="1"/>
</dbReference>
<dbReference type="EMBL" id="CP003349">
    <property type="protein sequence ID" value="AFD06847.1"/>
    <property type="molecule type" value="Genomic_DNA"/>
</dbReference>
<evidence type="ECO:0000313" key="4">
    <source>
        <dbReference type="Proteomes" id="UP000007590"/>
    </source>
</evidence>
<dbReference type="AlphaFoldDB" id="H8KTZ7"/>
<accession>H8KTZ7</accession>
<feature type="domain" description="YtkA-like" evidence="2">
    <location>
        <begin position="204"/>
        <end position="275"/>
    </location>
</feature>
<gene>
    <name evidence="3" type="ordered locus">Solca_1783</name>
</gene>
<dbReference type="InterPro" id="IPR032693">
    <property type="entry name" value="YtkA-like_dom"/>
</dbReference>
<dbReference type="KEGG" id="scn:Solca_1783"/>
<keyword evidence="1" id="KW-0472">Membrane</keyword>
<proteinExistence type="predicted"/>
<organism evidence="3 4">
    <name type="scientific">Solitalea canadensis (strain ATCC 29591 / DSM 3403 / JCM 21819 / LMG 8368 / NBRC 15130 / NCIMB 12057 / USAM 9D)</name>
    <name type="common">Flexibacter canadensis</name>
    <dbReference type="NCBI Taxonomy" id="929556"/>
    <lineage>
        <taxon>Bacteria</taxon>
        <taxon>Pseudomonadati</taxon>
        <taxon>Bacteroidota</taxon>
        <taxon>Sphingobacteriia</taxon>
        <taxon>Sphingobacteriales</taxon>
        <taxon>Sphingobacteriaceae</taxon>
        <taxon>Solitalea</taxon>
    </lineage>
</organism>
<keyword evidence="4" id="KW-1185">Reference proteome</keyword>
<protein>
    <recommendedName>
        <fullName evidence="2">YtkA-like domain-containing protein</fullName>
    </recommendedName>
</protein>
<keyword evidence="1" id="KW-0812">Transmembrane</keyword>